<comment type="similarity">
    <text evidence="1">Belongs to the HesA/MoeB/ThiF family.</text>
</comment>
<evidence type="ECO:0000313" key="4">
    <source>
        <dbReference type="Proteomes" id="UP000239388"/>
    </source>
</evidence>
<dbReference type="PANTHER" id="PTHR10953:SF102">
    <property type="entry name" value="ADENYLYLTRANSFERASE AND SULFURTRANSFERASE MOCS3"/>
    <property type="match status" value="1"/>
</dbReference>
<dbReference type="GO" id="GO:0005829">
    <property type="term" value="C:cytosol"/>
    <property type="evidence" value="ECO:0007669"/>
    <property type="project" value="TreeGrafter"/>
</dbReference>
<name>A0A2S8FP21_9BACT</name>
<gene>
    <name evidence="3" type="ORF">C5Y98_17120</name>
</gene>
<organism evidence="3 4">
    <name type="scientific">Blastopirellula marina</name>
    <dbReference type="NCBI Taxonomy" id="124"/>
    <lineage>
        <taxon>Bacteria</taxon>
        <taxon>Pseudomonadati</taxon>
        <taxon>Planctomycetota</taxon>
        <taxon>Planctomycetia</taxon>
        <taxon>Pirellulales</taxon>
        <taxon>Pirellulaceae</taxon>
        <taxon>Blastopirellula</taxon>
    </lineage>
</organism>
<dbReference type="GO" id="GO:0004792">
    <property type="term" value="F:thiosulfate-cyanide sulfurtransferase activity"/>
    <property type="evidence" value="ECO:0007669"/>
    <property type="project" value="TreeGrafter"/>
</dbReference>
<dbReference type="GO" id="GO:0008641">
    <property type="term" value="F:ubiquitin-like modifier activating enzyme activity"/>
    <property type="evidence" value="ECO:0007669"/>
    <property type="project" value="InterPro"/>
</dbReference>
<dbReference type="SUPFAM" id="SSF69572">
    <property type="entry name" value="Activating enzymes of the ubiquitin-like proteins"/>
    <property type="match status" value="1"/>
</dbReference>
<dbReference type="Proteomes" id="UP000239388">
    <property type="component" value="Unassembled WGS sequence"/>
</dbReference>
<evidence type="ECO:0000313" key="3">
    <source>
        <dbReference type="EMBL" id="PQO33939.1"/>
    </source>
</evidence>
<dbReference type="Gene3D" id="3.40.50.720">
    <property type="entry name" value="NAD(P)-binding Rossmann-like Domain"/>
    <property type="match status" value="1"/>
</dbReference>
<dbReference type="Pfam" id="PF00899">
    <property type="entry name" value="ThiF"/>
    <property type="match status" value="1"/>
</dbReference>
<dbReference type="InterPro" id="IPR035985">
    <property type="entry name" value="Ubiquitin-activating_enz"/>
</dbReference>
<dbReference type="RefSeq" id="WP_105355805.1">
    <property type="nucleotide sequence ID" value="NZ_PUIB01000017.1"/>
</dbReference>
<dbReference type="EMBL" id="PUIB01000017">
    <property type="protein sequence ID" value="PQO33939.1"/>
    <property type="molecule type" value="Genomic_DNA"/>
</dbReference>
<evidence type="ECO:0000259" key="2">
    <source>
        <dbReference type="Pfam" id="PF00899"/>
    </source>
</evidence>
<reference evidence="3 4" key="1">
    <citation type="submission" date="2018-02" db="EMBL/GenBank/DDBJ databases">
        <title>Comparative genomes isolates from brazilian mangrove.</title>
        <authorList>
            <person name="Araujo J.E."/>
            <person name="Taketani R.G."/>
            <person name="Silva M.C.P."/>
            <person name="Loureco M.V."/>
            <person name="Andreote F.D."/>
        </authorList>
    </citation>
    <scope>NUCLEOTIDE SEQUENCE [LARGE SCALE GENOMIC DNA]</scope>
    <source>
        <strain evidence="3 4">NAP PRIS-MGV</strain>
    </source>
</reference>
<comment type="caution">
    <text evidence="3">The sequence shown here is derived from an EMBL/GenBank/DDBJ whole genome shotgun (WGS) entry which is preliminary data.</text>
</comment>
<dbReference type="AlphaFoldDB" id="A0A2S8FP21"/>
<accession>A0A2S8FP21</accession>
<dbReference type="InterPro" id="IPR045886">
    <property type="entry name" value="ThiF/MoeB/HesA"/>
</dbReference>
<protein>
    <submittedName>
        <fullName evidence="3">Thiamine biosynthesis protein ThiF</fullName>
    </submittedName>
</protein>
<sequence>MTTPENDSLARYARQISYSRFGRDGQERLSQSTALVVGLGALGSVIANTLARSGVGTLRIVDRDYIEWNNLQRQVIYTEEDVRQRLPKAIAAQKHLAAANSDIRIEAEIADVDHRNIERLCQGVDVIVDGTDNFEIRFLLNDASLKLGIPWVYGGCIGAEGQTMTILPDNGPCLRCVIPDSPPPGTMPTCDTAGILAPIIGVIASLQSMEALKILSGHSEQISRTLTVFDLWENRIRPVKLSGLDDRSGCPACGQRNFEWLAGKRGSQSAVLCGRNAIQLSFAESEPVSLDSLAESLRQMGTVEANPYLLRATIGEHAFTLFGDGRCIVHGTDDPAEARSLYARYIGT</sequence>
<dbReference type="FunFam" id="3.40.50.720:FF:000080">
    <property type="entry name" value="Thiazole biosynthesis adenylyltransferase ThiF"/>
    <property type="match status" value="1"/>
</dbReference>
<dbReference type="GO" id="GO:0008146">
    <property type="term" value="F:sulfotransferase activity"/>
    <property type="evidence" value="ECO:0007669"/>
    <property type="project" value="TreeGrafter"/>
</dbReference>
<dbReference type="CDD" id="cd00757">
    <property type="entry name" value="ThiF_MoeB_HesA_family"/>
    <property type="match status" value="1"/>
</dbReference>
<feature type="domain" description="THIF-type NAD/FAD binding fold" evidence="2">
    <location>
        <begin position="12"/>
        <end position="242"/>
    </location>
</feature>
<evidence type="ECO:0000256" key="1">
    <source>
        <dbReference type="ARBA" id="ARBA00009919"/>
    </source>
</evidence>
<proteinExistence type="inferred from homology"/>
<dbReference type="GO" id="GO:0016779">
    <property type="term" value="F:nucleotidyltransferase activity"/>
    <property type="evidence" value="ECO:0007669"/>
    <property type="project" value="TreeGrafter"/>
</dbReference>
<dbReference type="OrthoDB" id="9804286at2"/>
<dbReference type="InterPro" id="IPR000594">
    <property type="entry name" value="ThiF_NAD_FAD-bd"/>
</dbReference>
<dbReference type="PANTHER" id="PTHR10953">
    <property type="entry name" value="UBIQUITIN-ACTIVATING ENZYME E1"/>
    <property type="match status" value="1"/>
</dbReference>